<dbReference type="Proteomes" id="UP000477849">
    <property type="component" value="Unassembled WGS sequence"/>
</dbReference>
<dbReference type="EMBL" id="JAAKZH010000003">
    <property type="protein sequence ID" value="NGO64172.1"/>
    <property type="molecule type" value="Genomic_DNA"/>
</dbReference>
<feature type="signal peptide" evidence="1">
    <location>
        <begin position="1"/>
        <end position="24"/>
    </location>
</feature>
<dbReference type="Gene3D" id="3.10.620.30">
    <property type="match status" value="1"/>
</dbReference>
<feature type="chain" id="PRO_5026988789" evidence="1">
    <location>
        <begin position="25"/>
        <end position="190"/>
    </location>
</feature>
<dbReference type="AlphaFoldDB" id="A0A6M1RS42"/>
<organism evidence="2 3">
    <name type="scientific">Rhizobium daejeonense</name>
    <dbReference type="NCBI Taxonomy" id="240521"/>
    <lineage>
        <taxon>Bacteria</taxon>
        <taxon>Pseudomonadati</taxon>
        <taxon>Pseudomonadota</taxon>
        <taxon>Alphaproteobacteria</taxon>
        <taxon>Hyphomicrobiales</taxon>
        <taxon>Rhizobiaceae</taxon>
        <taxon>Rhizobium/Agrobacterium group</taxon>
        <taxon>Rhizobium</taxon>
    </lineage>
</organism>
<gene>
    <name evidence="2" type="ORF">G6N76_10835</name>
</gene>
<keyword evidence="1" id="KW-0732">Signal</keyword>
<proteinExistence type="predicted"/>
<sequence>MRAVCICVTAALILTSAHNLPVWAAERSALSAASFLEEKAATLAPYAFVRFCIQMPKECAPKQGAKEVGLSASVAVDIASINRSVNHRIAPRNDRNGLDVWTLSPRYGDCDDYAVTKRRKLIEAGLPARSVRLAIGRTPNGQGHAVVVVRTRTADLVLDNRSDAIKRVNEVDLVWIKMESADNPKWWYAL</sequence>
<accession>A0A6M1RS42</accession>
<keyword evidence="3" id="KW-1185">Reference proteome</keyword>
<comment type="caution">
    <text evidence="2">The sequence shown here is derived from an EMBL/GenBank/DDBJ whole genome shotgun (WGS) entry which is preliminary data.</text>
</comment>
<protein>
    <submittedName>
        <fullName evidence="2">Transglutaminase-like cysteine peptidase</fullName>
    </submittedName>
</protein>
<evidence type="ECO:0000313" key="2">
    <source>
        <dbReference type="EMBL" id="NGO64172.1"/>
    </source>
</evidence>
<evidence type="ECO:0000256" key="1">
    <source>
        <dbReference type="SAM" id="SignalP"/>
    </source>
</evidence>
<name>A0A6M1RS42_9HYPH</name>
<dbReference type="RefSeq" id="WP_163905313.1">
    <property type="nucleotide sequence ID" value="NZ_CP048427.1"/>
</dbReference>
<dbReference type="InterPro" id="IPR010319">
    <property type="entry name" value="Transglutaminase-like_Cys_pept"/>
</dbReference>
<dbReference type="Pfam" id="PF06035">
    <property type="entry name" value="Peptidase_C93"/>
    <property type="match status" value="1"/>
</dbReference>
<reference evidence="2 3" key="1">
    <citation type="submission" date="2020-02" db="EMBL/GenBank/DDBJ databases">
        <title>Genome sequence of the type strain CCBAU10050 of Rhizobium daejeonense.</title>
        <authorList>
            <person name="Gao J."/>
            <person name="Sun J."/>
        </authorList>
    </citation>
    <scope>NUCLEOTIDE SEQUENCE [LARGE SCALE GENOMIC DNA]</scope>
    <source>
        <strain evidence="2 3">CCBAU10050</strain>
    </source>
</reference>
<dbReference type="PANTHER" id="PTHR39327:SF1">
    <property type="entry name" value="BLR5470 PROTEIN"/>
    <property type="match status" value="1"/>
</dbReference>
<dbReference type="PANTHER" id="PTHR39327">
    <property type="match status" value="1"/>
</dbReference>
<evidence type="ECO:0000313" key="3">
    <source>
        <dbReference type="Proteomes" id="UP000477849"/>
    </source>
</evidence>